<proteinExistence type="predicted"/>
<dbReference type="EMBL" id="JAWDGP010002323">
    <property type="protein sequence ID" value="KAK3783964.1"/>
    <property type="molecule type" value="Genomic_DNA"/>
</dbReference>
<accession>A0AAE1A9U2</accession>
<keyword evidence="2" id="KW-1185">Reference proteome</keyword>
<dbReference type="AlphaFoldDB" id="A0AAE1A9U2"/>
<protein>
    <submittedName>
        <fullName evidence="1">Uncharacterized protein</fullName>
    </submittedName>
</protein>
<name>A0AAE1A9U2_9GAST</name>
<evidence type="ECO:0000313" key="2">
    <source>
        <dbReference type="Proteomes" id="UP001283361"/>
    </source>
</evidence>
<evidence type="ECO:0000313" key="1">
    <source>
        <dbReference type="EMBL" id="KAK3783964.1"/>
    </source>
</evidence>
<sequence>MVGIKLHVQTVLKVQGCHEWLVTSEKENRGMSSKPFQYNRARPSICLQSLTQTGQSYPSTRGPRLYSVSTSCPGRVFAAINTSRTPG</sequence>
<gene>
    <name evidence="1" type="ORF">RRG08_046694</name>
</gene>
<comment type="caution">
    <text evidence="1">The sequence shown here is derived from an EMBL/GenBank/DDBJ whole genome shotgun (WGS) entry which is preliminary data.</text>
</comment>
<reference evidence="1" key="1">
    <citation type="journal article" date="2023" name="G3 (Bethesda)">
        <title>A reference genome for the long-term kleptoplast-retaining sea slug Elysia crispata morphotype clarki.</title>
        <authorList>
            <person name="Eastman K.E."/>
            <person name="Pendleton A.L."/>
            <person name="Shaikh M.A."/>
            <person name="Suttiyut T."/>
            <person name="Ogas R."/>
            <person name="Tomko P."/>
            <person name="Gavelis G."/>
            <person name="Widhalm J.R."/>
            <person name="Wisecaver J.H."/>
        </authorList>
    </citation>
    <scope>NUCLEOTIDE SEQUENCE</scope>
    <source>
        <strain evidence="1">ECLA1</strain>
    </source>
</reference>
<dbReference type="Proteomes" id="UP001283361">
    <property type="component" value="Unassembled WGS sequence"/>
</dbReference>
<organism evidence="1 2">
    <name type="scientific">Elysia crispata</name>
    <name type="common">lettuce slug</name>
    <dbReference type="NCBI Taxonomy" id="231223"/>
    <lineage>
        <taxon>Eukaryota</taxon>
        <taxon>Metazoa</taxon>
        <taxon>Spiralia</taxon>
        <taxon>Lophotrochozoa</taxon>
        <taxon>Mollusca</taxon>
        <taxon>Gastropoda</taxon>
        <taxon>Heterobranchia</taxon>
        <taxon>Euthyneura</taxon>
        <taxon>Panpulmonata</taxon>
        <taxon>Sacoglossa</taxon>
        <taxon>Placobranchoidea</taxon>
        <taxon>Plakobranchidae</taxon>
        <taxon>Elysia</taxon>
    </lineage>
</organism>